<accession>A0ABR8MUM6</accession>
<dbReference type="RefSeq" id="WP_191203020.1">
    <property type="nucleotide sequence ID" value="NZ_JACXZA010000002.1"/>
</dbReference>
<keyword evidence="1" id="KW-1133">Transmembrane helix</keyword>
<dbReference type="Pfam" id="PF11118">
    <property type="entry name" value="DUF2627"/>
    <property type="match status" value="1"/>
</dbReference>
<keyword evidence="1" id="KW-0472">Membrane</keyword>
<protein>
    <submittedName>
        <fullName evidence="2">DUF2627 domain-containing protein</fullName>
    </submittedName>
</protein>
<feature type="transmembrane region" description="Helical" evidence="1">
    <location>
        <begin position="12"/>
        <end position="30"/>
    </location>
</feature>
<dbReference type="EMBL" id="JACXZA010000002">
    <property type="protein sequence ID" value="MBD3918712.1"/>
    <property type="molecule type" value="Genomic_DNA"/>
</dbReference>
<comment type="caution">
    <text evidence="2">The sequence shown here is derived from an EMBL/GenBank/DDBJ whole genome shotgun (WGS) entry which is preliminary data.</text>
</comment>
<evidence type="ECO:0000313" key="3">
    <source>
        <dbReference type="Proteomes" id="UP000609346"/>
    </source>
</evidence>
<keyword evidence="1" id="KW-0812">Transmembrane</keyword>
<keyword evidence="3" id="KW-1185">Reference proteome</keyword>
<organism evidence="2 3">
    <name type="scientific">Paenibacillus terricola</name>
    <dbReference type="NCBI Taxonomy" id="2763503"/>
    <lineage>
        <taxon>Bacteria</taxon>
        <taxon>Bacillati</taxon>
        <taxon>Bacillota</taxon>
        <taxon>Bacilli</taxon>
        <taxon>Bacillales</taxon>
        <taxon>Paenibacillaceae</taxon>
        <taxon>Paenibacillus</taxon>
    </lineage>
</organism>
<proteinExistence type="predicted"/>
<reference evidence="2 3" key="1">
    <citation type="submission" date="2020-09" db="EMBL/GenBank/DDBJ databases">
        <title>Paenibacillus sp. strain PR3 16S rRNA gene Genome sequencing and assembly.</title>
        <authorList>
            <person name="Kim J."/>
        </authorList>
    </citation>
    <scope>NUCLEOTIDE SEQUENCE [LARGE SCALE GENOMIC DNA]</scope>
    <source>
        <strain evidence="2 3">PR3</strain>
    </source>
</reference>
<name>A0ABR8MUM6_9BACL</name>
<dbReference type="Proteomes" id="UP000609346">
    <property type="component" value="Unassembled WGS sequence"/>
</dbReference>
<feature type="transmembrane region" description="Helical" evidence="1">
    <location>
        <begin position="54"/>
        <end position="77"/>
    </location>
</feature>
<evidence type="ECO:0000256" key="1">
    <source>
        <dbReference type="SAM" id="Phobius"/>
    </source>
</evidence>
<sequence length="105" mass="12022">MKAQPSVIATRFIAILLLVIPGLLATYGFLRMKDALYNYFVSYGDEVNPPSFEWLTFVVGLILFAIGVSFIGGWIFFRDRKHNYVAPRFRQKRPRPPKPTTRPGS</sequence>
<evidence type="ECO:0000313" key="2">
    <source>
        <dbReference type="EMBL" id="MBD3918712.1"/>
    </source>
</evidence>
<gene>
    <name evidence="2" type="ORF">H8B09_08120</name>
</gene>
<dbReference type="InterPro" id="IPR020138">
    <property type="entry name" value="Uncharacterised_YqzF"/>
</dbReference>